<protein>
    <submittedName>
        <fullName evidence="2">Uncharacterized protein</fullName>
    </submittedName>
</protein>
<reference evidence="2 3" key="1">
    <citation type="submission" date="2024-12" db="EMBL/GenBank/DDBJ databases">
        <title>The unique morphological basis and parallel evolutionary history of personate flowers in Penstemon.</title>
        <authorList>
            <person name="Depatie T.H."/>
            <person name="Wessinger C.A."/>
        </authorList>
    </citation>
    <scope>NUCLEOTIDE SEQUENCE [LARGE SCALE GENOMIC DNA]</scope>
    <source>
        <strain evidence="2">WTNN_2</strain>
        <tissue evidence="2">Leaf</tissue>
    </source>
</reference>
<dbReference type="AlphaFoldDB" id="A0ABD3RJ58"/>
<feature type="compositionally biased region" description="Polar residues" evidence="1">
    <location>
        <begin position="379"/>
        <end position="388"/>
    </location>
</feature>
<name>A0ABD3RJ58_9LAMI</name>
<feature type="region of interest" description="Disordered" evidence="1">
    <location>
        <begin position="281"/>
        <end position="303"/>
    </location>
</feature>
<evidence type="ECO:0000256" key="1">
    <source>
        <dbReference type="SAM" id="MobiDB-lite"/>
    </source>
</evidence>
<feature type="compositionally biased region" description="Polar residues" evidence="1">
    <location>
        <begin position="289"/>
        <end position="301"/>
    </location>
</feature>
<dbReference type="PANTHER" id="PTHR34460:SF2">
    <property type="entry name" value="OS04G0405500 PROTEIN"/>
    <property type="match status" value="1"/>
</dbReference>
<keyword evidence="3" id="KW-1185">Reference proteome</keyword>
<evidence type="ECO:0000313" key="2">
    <source>
        <dbReference type="EMBL" id="KAL3812908.1"/>
    </source>
</evidence>
<accession>A0ABD3RJ58</accession>
<evidence type="ECO:0000313" key="3">
    <source>
        <dbReference type="Proteomes" id="UP001634393"/>
    </source>
</evidence>
<dbReference type="EMBL" id="JBJXBP010000008">
    <property type="protein sequence ID" value="KAL3812908.1"/>
    <property type="molecule type" value="Genomic_DNA"/>
</dbReference>
<proteinExistence type="predicted"/>
<feature type="region of interest" description="Disordered" evidence="1">
    <location>
        <begin position="369"/>
        <end position="400"/>
    </location>
</feature>
<dbReference type="PANTHER" id="PTHR34460">
    <property type="entry name" value="VITELLOGENIN-LIKE PROTEIN"/>
    <property type="match status" value="1"/>
</dbReference>
<sequence>MVMEVVHEDMGEGTMQCINHPYKNSTPGGICAFCLQEKLGKLVSSSFPLPVFPSSSSSSSSPSFRSDFSGSTTTTSAAAALQIRHLASSSSSQSGNNDCKYHGTYYTKRSKLPFVLTHKQKKKKDGVVPMGTTHDSTNIVFKRSKSTTTPRRKGMHFLDEHSSDDYSPHHKRRFWSFLYLSKHSSTVKKNDAPTNKHYKDLNFTPTTPTTACNNTVGPSSLKKREDFVVVEENGSPNEATFDRKVSRSRSVGCGSRSFSGDFFERISTGFGDCTLRRVESQREGKPKVQSIQRNNGSSNGQDCIKERVRCGGIFSGFIITSSSSSSSSSSYWVSTTAEDSNVNGKSLSATHGRSKSWGWALASPMRAFSKPSSFKRDTNNSSKNSTPNLDAIPSLLAVSG</sequence>
<comment type="caution">
    <text evidence="2">The sequence shown here is derived from an EMBL/GenBank/DDBJ whole genome shotgun (WGS) entry which is preliminary data.</text>
</comment>
<gene>
    <name evidence="2" type="ORF">ACJIZ3_014176</name>
</gene>
<dbReference type="Proteomes" id="UP001634393">
    <property type="component" value="Unassembled WGS sequence"/>
</dbReference>
<organism evidence="2 3">
    <name type="scientific">Penstemon smallii</name>
    <dbReference type="NCBI Taxonomy" id="265156"/>
    <lineage>
        <taxon>Eukaryota</taxon>
        <taxon>Viridiplantae</taxon>
        <taxon>Streptophyta</taxon>
        <taxon>Embryophyta</taxon>
        <taxon>Tracheophyta</taxon>
        <taxon>Spermatophyta</taxon>
        <taxon>Magnoliopsida</taxon>
        <taxon>eudicotyledons</taxon>
        <taxon>Gunneridae</taxon>
        <taxon>Pentapetalae</taxon>
        <taxon>asterids</taxon>
        <taxon>lamiids</taxon>
        <taxon>Lamiales</taxon>
        <taxon>Plantaginaceae</taxon>
        <taxon>Cheloneae</taxon>
        <taxon>Penstemon</taxon>
    </lineage>
</organism>